<organism evidence="5 6">
    <name type="scientific">Eiseniibacteriota bacterium</name>
    <dbReference type="NCBI Taxonomy" id="2212470"/>
    <lineage>
        <taxon>Bacteria</taxon>
        <taxon>Candidatus Eiseniibacteriota</taxon>
    </lineage>
</organism>
<comment type="caution">
    <text evidence="5">The sequence shown here is derived from an EMBL/GenBank/DDBJ whole genome shotgun (WGS) entry which is preliminary data.</text>
</comment>
<sequence length="121" mass="14066">MAGNTAAFGGLIDKYEKLLFNIALRMVNNYDDARDITQTAFLKAYERLDSYDPRYKFFSWIYRIVVNESINAKTKAKRFTELDRDIPLHDRNPEQALVSDELSSKVQDAVVQLPPDYREVI</sequence>
<evidence type="ECO:0000313" key="6">
    <source>
        <dbReference type="Proteomes" id="UP000547674"/>
    </source>
</evidence>
<dbReference type="SUPFAM" id="SSF88946">
    <property type="entry name" value="Sigma2 domain of RNA polymerase sigma factors"/>
    <property type="match status" value="1"/>
</dbReference>
<dbReference type="PANTHER" id="PTHR43133:SF51">
    <property type="entry name" value="RNA POLYMERASE SIGMA FACTOR"/>
    <property type="match status" value="1"/>
</dbReference>
<accession>A0A7Y2EFH0</accession>
<dbReference type="InterPro" id="IPR039425">
    <property type="entry name" value="RNA_pol_sigma-70-like"/>
</dbReference>
<dbReference type="AlphaFoldDB" id="A0A7Y2EFH0"/>
<keyword evidence="2" id="KW-0731">Sigma factor</keyword>
<keyword evidence="3" id="KW-0804">Transcription</keyword>
<name>A0A7Y2EFH0_UNCEI</name>
<dbReference type="InterPro" id="IPR014284">
    <property type="entry name" value="RNA_pol_sigma-70_dom"/>
</dbReference>
<evidence type="ECO:0000313" key="5">
    <source>
        <dbReference type="EMBL" id="NNF07138.1"/>
    </source>
</evidence>
<dbReference type="GO" id="GO:0016987">
    <property type="term" value="F:sigma factor activity"/>
    <property type="evidence" value="ECO:0007669"/>
    <property type="project" value="UniProtKB-KW"/>
</dbReference>
<proteinExistence type="predicted"/>
<dbReference type="Gene3D" id="1.10.1740.10">
    <property type="match status" value="1"/>
</dbReference>
<evidence type="ECO:0000259" key="4">
    <source>
        <dbReference type="Pfam" id="PF04542"/>
    </source>
</evidence>
<evidence type="ECO:0000256" key="1">
    <source>
        <dbReference type="ARBA" id="ARBA00023015"/>
    </source>
</evidence>
<evidence type="ECO:0000256" key="2">
    <source>
        <dbReference type="ARBA" id="ARBA00023082"/>
    </source>
</evidence>
<dbReference type="PANTHER" id="PTHR43133">
    <property type="entry name" value="RNA POLYMERASE ECF-TYPE SIGMA FACTO"/>
    <property type="match status" value="1"/>
</dbReference>
<dbReference type="InterPro" id="IPR007627">
    <property type="entry name" value="RNA_pol_sigma70_r2"/>
</dbReference>
<dbReference type="GO" id="GO:0006352">
    <property type="term" value="P:DNA-templated transcription initiation"/>
    <property type="evidence" value="ECO:0007669"/>
    <property type="project" value="InterPro"/>
</dbReference>
<gene>
    <name evidence="5" type="ORF">HKN21_10290</name>
</gene>
<dbReference type="NCBIfam" id="TIGR02937">
    <property type="entry name" value="sigma70-ECF"/>
    <property type="match status" value="1"/>
</dbReference>
<reference evidence="5 6" key="1">
    <citation type="submission" date="2020-03" db="EMBL/GenBank/DDBJ databases">
        <title>Metabolic flexibility allows generalist bacteria to become dominant in a frequently disturbed ecosystem.</title>
        <authorList>
            <person name="Chen Y.-J."/>
            <person name="Leung P.M."/>
            <person name="Bay S.K."/>
            <person name="Hugenholtz P."/>
            <person name="Kessler A.J."/>
            <person name="Shelley G."/>
            <person name="Waite D.W."/>
            <person name="Cook P.L."/>
            <person name="Greening C."/>
        </authorList>
    </citation>
    <scope>NUCLEOTIDE SEQUENCE [LARGE SCALE GENOMIC DNA]</scope>
    <source>
        <strain evidence="5">SS_bin_28</strain>
    </source>
</reference>
<dbReference type="InterPro" id="IPR013325">
    <property type="entry name" value="RNA_pol_sigma_r2"/>
</dbReference>
<dbReference type="EMBL" id="JABDJR010000411">
    <property type="protein sequence ID" value="NNF07138.1"/>
    <property type="molecule type" value="Genomic_DNA"/>
</dbReference>
<dbReference type="Proteomes" id="UP000547674">
    <property type="component" value="Unassembled WGS sequence"/>
</dbReference>
<dbReference type="Pfam" id="PF04542">
    <property type="entry name" value="Sigma70_r2"/>
    <property type="match status" value="1"/>
</dbReference>
<protein>
    <submittedName>
        <fullName evidence="5">Sigma-70 family RNA polymerase sigma factor</fullName>
    </submittedName>
</protein>
<feature type="non-terminal residue" evidence="5">
    <location>
        <position position="121"/>
    </location>
</feature>
<evidence type="ECO:0000256" key="3">
    <source>
        <dbReference type="ARBA" id="ARBA00023163"/>
    </source>
</evidence>
<keyword evidence="1" id="KW-0805">Transcription regulation</keyword>
<feature type="domain" description="RNA polymerase sigma-70 region 2" evidence="4">
    <location>
        <begin position="11"/>
        <end position="78"/>
    </location>
</feature>